<evidence type="ECO:0000313" key="9">
    <source>
        <dbReference type="Proteomes" id="UP000008983"/>
    </source>
</evidence>
<keyword evidence="6" id="KW-0067">ATP-binding</keyword>
<comment type="similarity">
    <text evidence="1">Belongs to the protein kinase superfamily. CMGC Ser/Thr protein kinase family. GSK-3 subfamily.</text>
</comment>
<evidence type="ECO:0000259" key="7">
    <source>
        <dbReference type="PROSITE" id="PS50011"/>
    </source>
</evidence>
<dbReference type="InterPro" id="IPR050591">
    <property type="entry name" value="GSK-3"/>
</dbReference>
<dbReference type="Pfam" id="PF00069">
    <property type="entry name" value="Pkinase"/>
    <property type="match status" value="1"/>
</dbReference>
<dbReference type="SMART" id="SM00220">
    <property type="entry name" value="S_TKc"/>
    <property type="match status" value="1"/>
</dbReference>
<evidence type="ECO:0000256" key="3">
    <source>
        <dbReference type="ARBA" id="ARBA00022679"/>
    </source>
</evidence>
<evidence type="ECO:0000313" key="8">
    <source>
        <dbReference type="EMBL" id="EGR33395.1"/>
    </source>
</evidence>
<dbReference type="Proteomes" id="UP000008983">
    <property type="component" value="Unassembled WGS sequence"/>
</dbReference>
<dbReference type="CDD" id="cd14137">
    <property type="entry name" value="STKc_GSK3"/>
    <property type="match status" value="1"/>
</dbReference>
<sequence length="338" mass="40013">MQYANSTLTNGEKVAIKKVFQDARYKNREAEIIKILNHQNIIKLRYSFLTKDDEKDDTYLNLVMDFIPETLSKLIRNYKKQQKQLPDLHIKIYAYQMFRGLAYLKGLGICHRDIKPQNILIDPNSLMLKICDFGSAKVLVKGEQNISYICSRYYRAPELIFKAEQYTTQVDLWSMGCVLVEMVLGEPIFPGDNAVDQLVRIIKIIGTPTQEQIRHMNPEYKEYKFPQIRCHPWSKVFEKIKNIDKDFIDLVSRVLIYSPQERPQPLEVLLHPYFNELRNKKIYENNPNLQDFLILLMRKYQLNQILFQSQFLPGINKNNNDFIKNIFNIIYNICILFI</sequence>
<dbReference type="Gene3D" id="3.30.200.20">
    <property type="entry name" value="Phosphorylase Kinase, domain 1"/>
    <property type="match status" value="1"/>
</dbReference>
<dbReference type="GO" id="GO:0030154">
    <property type="term" value="P:cell differentiation"/>
    <property type="evidence" value="ECO:0007669"/>
    <property type="project" value="TreeGrafter"/>
</dbReference>
<dbReference type="eggNOG" id="KOG0658">
    <property type="taxonomic scope" value="Eukaryota"/>
</dbReference>
<organism evidence="8 9">
    <name type="scientific">Ichthyophthirius multifiliis</name>
    <name type="common">White spot disease agent</name>
    <name type="synonym">Ich</name>
    <dbReference type="NCBI Taxonomy" id="5932"/>
    <lineage>
        <taxon>Eukaryota</taxon>
        <taxon>Sar</taxon>
        <taxon>Alveolata</taxon>
        <taxon>Ciliophora</taxon>
        <taxon>Intramacronucleata</taxon>
        <taxon>Oligohymenophorea</taxon>
        <taxon>Hymenostomatida</taxon>
        <taxon>Ophryoglenina</taxon>
        <taxon>Ichthyophthirius</taxon>
    </lineage>
</organism>
<gene>
    <name evidence="8" type="ORF">IMG5_054600</name>
</gene>
<proteinExistence type="inferred from homology"/>
<dbReference type="OMA" id="LKPHPWS"/>
<keyword evidence="9" id="KW-1185">Reference proteome</keyword>
<dbReference type="PROSITE" id="PS00108">
    <property type="entry name" value="PROTEIN_KINASE_ST"/>
    <property type="match status" value="1"/>
</dbReference>
<evidence type="ECO:0000256" key="2">
    <source>
        <dbReference type="ARBA" id="ARBA00022527"/>
    </source>
</evidence>
<dbReference type="GO" id="GO:0005737">
    <property type="term" value="C:cytoplasm"/>
    <property type="evidence" value="ECO:0007669"/>
    <property type="project" value="TreeGrafter"/>
</dbReference>
<accession>G0QN16</accession>
<dbReference type="InterPro" id="IPR000719">
    <property type="entry name" value="Prot_kinase_dom"/>
</dbReference>
<dbReference type="InParanoid" id="G0QN16"/>
<protein>
    <recommendedName>
        <fullName evidence="7">Protein kinase domain-containing protein</fullName>
    </recommendedName>
</protein>
<dbReference type="PROSITE" id="PS50011">
    <property type="entry name" value="PROTEIN_KINASE_DOM"/>
    <property type="match status" value="1"/>
</dbReference>
<dbReference type="GO" id="GO:0004674">
    <property type="term" value="F:protein serine/threonine kinase activity"/>
    <property type="evidence" value="ECO:0007669"/>
    <property type="project" value="UniProtKB-KW"/>
</dbReference>
<dbReference type="STRING" id="857967.G0QN16"/>
<feature type="domain" description="Protein kinase" evidence="7">
    <location>
        <begin position="1"/>
        <end position="274"/>
    </location>
</feature>
<keyword evidence="3" id="KW-0808">Transferase</keyword>
<keyword evidence="2" id="KW-0723">Serine/threonine-protein kinase</keyword>
<dbReference type="Gene3D" id="1.10.510.10">
    <property type="entry name" value="Transferase(Phosphotransferase) domain 1"/>
    <property type="match status" value="1"/>
</dbReference>
<dbReference type="GO" id="GO:0005524">
    <property type="term" value="F:ATP binding"/>
    <property type="evidence" value="ECO:0007669"/>
    <property type="project" value="UniProtKB-KW"/>
</dbReference>
<dbReference type="FunFam" id="1.10.510.10:FF:000082">
    <property type="entry name" value="Shaggy-related protein kinase kappa"/>
    <property type="match status" value="1"/>
</dbReference>
<dbReference type="OrthoDB" id="272141at2759"/>
<evidence type="ECO:0000256" key="4">
    <source>
        <dbReference type="ARBA" id="ARBA00022741"/>
    </source>
</evidence>
<dbReference type="GO" id="GO:0005634">
    <property type="term" value="C:nucleus"/>
    <property type="evidence" value="ECO:0007669"/>
    <property type="project" value="TreeGrafter"/>
</dbReference>
<dbReference type="SUPFAM" id="SSF56112">
    <property type="entry name" value="Protein kinase-like (PK-like)"/>
    <property type="match status" value="1"/>
</dbReference>
<dbReference type="PANTHER" id="PTHR24057">
    <property type="entry name" value="GLYCOGEN SYNTHASE KINASE-3 ALPHA"/>
    <property type="match status" value="1"/>
</dbReference>
<evidence type="ECO:0000256" key="1">
    <source>
        <dbReference type="ARBA" id="ARBA00005527"/>
    </source>
</evidence>
<evidence type="ECO:0000256" key="6">
    <source>
        <dbReference type="ARBA" id="ARBA00022840"/>
    </source>
</evidence>
<evidence type="ECO:0000256" key="5">
    <source>
        <dbReference type="ARBA" id="ARBA00022777"/>
    </source>
</evidence>
<dbReference type="GeneID" id="14909571"/>
<name>G0QN16_ICHMU</name>
<dbReference type="InterPro" id="IPR039192">
    <property type="entry name" value="STKc_GSK3"/>
</dbReference>
<dbReference type="InterPro" id="IPR011009">
    <property type="entry name" value="Kinase-like_dom_sf"/>
</dbReference>
<keyword evidence="5" id="KW-0418">Kinase</keyword>
<keyword evidence="4" id="KW-0547">Nucleotide-binding</keyword>
<dbReference type="PANTHER" id="PTHR24057:SF0">
    <property type="entry name" value="PROTEIN KINASE SHAGGY-RELATED"/>
    <property type="match status" value="1"/>
</dbReference>
<dbReference type="AlphaFoldDB" id="G0QN16"/>
<dbReference type="InterPro" id="IPR008271">
    <property type="entry name" value="Ser/Thr_kinase_AS"/>
</dbReference>
<dbReference type="FunCoup" id="G0QN16">
    <property type="interactions" value="123"/>
</dbReference>
<reference evidence="8 9" key="1">
    <citation type="submission" date="2011-07" db="EMBL/GenBank/DDBJ databases">
        <authorList>
            <person name="Coyne R."/>
            <person name="Brami D."/>
            <person name="Johnson J."/>
            <person name="Hostetler J."/>
            <person name="Hannick L."/>
            <person name="Clark T."/>
            <person name="Cassidy-Hanley D."/>
            <person name="Inman J."/>
        </authorList>
    </citation>
    <scope>NUCLEOTIDE SEQUENCE [LARGE SCALE GENOMIC DNA]</scope>
    <source>
        <strain evidence="8 9">G5</strain>
    </source>
</reference>
<dbReference type="EMBL" id="GL983459">
    <property type="protein sequence ID" value="EGR33395.1"/>
    <property type="molecule type" value="Genomic_DNA"/>
</dbReference>
<dbReference type="RefSeq" id="XP_004037381.1">
    <property type="nucleotide sequence ID" value="XM_004037333.1"/>
</dbReference>
<dbReference type="GO" id="GO:0007165">
    <property type="term" value="P:signal transduction"/>
    <property type="evidence" value="ECO:0007669"/>
    <property type="project" value="TreeGrafter"/>
</dbReference>